<feature type="compositionally biased region" description="Acidic residues" evidence="1">
    <location>
        <begin position="33"/>
        <end position="54"/>
    </location>
</feature>
<dbReference type="Gene3D" id="2.60.200.20">
    <property type="match status" value="1"/>
</dbReference>
<evidence type="ECO:0000256" key="1">
    <source>
        <dbReference type="SAM" id="MobiDB-lite"/>
    </source>
</evidence>
<keyword evidence="2" id="KW-0472">Membrane</keyword>
<dbReference type="EMBL" id="FWXH01000005">
    <property type="protein sequence ID" value="SMC23247.1"/>
    <property type="molecule type" value="Genomic_DNA"/>
</dbReference>
<dbReference type="AlphaFoldDB" id="A0A1W1XHE3"/>
<dbReference type="SUPFAM" id="SSF49879">
    <property type="entry name" value="SMAD/FHA domain"/>
    <property type="match status" value="1"/>
</dbReference>
<keyword evidence="2" id="KW-1133">Transmembrane helix</keyword>
<organism evidence="4 5">
    <name type="scientific">Clostridium acidisoli DSM 12555</name>
    <dbReference type="NCBI Taxonomy" id="1121291"/>
    <lineage>
        <taxon>Bacteria</taxon>
        <taxon>Bacillati</taxon>
        <taxon>Bacillota</taxon>
        <taxon>Clostridia</taxon>
        <taxon>Eubacteriales</taxon>
        <taxon>Clostridiaceae</taxon>
        <taxon>Clostridium</taxon>
    </lineage>
</organism>
<evidence type="ECO:0000313" key="5">
    <source>
        <dbReference type="Proteomes" id="UP000192468"/>
    </source>
</evidence>
<dbReference type="CDD" id="cd00060">
    <property type="entry name" value="FHA"/>
    <property type="match status" value="1"/>
</dbReference>
<feature type="domain" description="FHA" evidence="3">
    <location>
        <begin position="143"/>
        <end position="194"/>
    </location>
</feature>
<feature type="transmembrane region" description="Helical" evidence="2">
    <location>
        <begin position="6"/>
        <end position="23"/>
    </location>
</feature>
<dbReference type="SMART" id="SM00240">
    <property type="entry name" value="FHA"/>
    <property type="match status" value="1"/>
</dbReference>
<name>A0A1W1XHE3_9CLOT</name>
<keyword evidence="2" id="KW-0812">Transmembrane</keyword>
<keyword evidence="5" id="KW-1185">Reference proteome</keyword>
<evidence type="ECO:0000256" key="2">
    <source>
        <dbReference type="SAM" id="Phobius"/>
    </source>
</evidence>
<dbReference type="Pfam" id="PF00498">
    <property type="entry name" value="FHA"/>
    <property type="match status" value="1"/>
</dbReference>
<dbReference type="STRING" id="1121291.SAMN02745134_01832"/>
<sequence length="219" mass="25071">MKTSYIYILIAVIIIAVFVYVLMNRNHIFSDLEDEEDEYEDEDTEGEEEDEEEEKTQALFKNRRENLNSNISQDTNTYFSKIPNLDDNDKTKIMSAIESSRNKELDETQIISIPKEEIQVVYALIMYKENGIEEKFLMTNEVVCIGRDPEACDIVISGDKFLGRQHALIYKKGQSIYLADLNSKNGSFIEGVRISGKEEIVGTKRIKLAGTEFTVKVGD</sequence>
<feature type="region of interest" description="Disordered" evidence="1">
    <location>
        <begin position="33"/>
        <end position="57"/>
    </location>
</feature>
<gene>
    <name evidence="4" type="ORF">SAMN02745134_01832</name>
</gene>
<proteinExistence type="predicted"/>
<dbReference type="InterPro" id="IPR008984">
    <property type="entry name" value="SMAD_FHA_dom_sf"/>
</dbReference>
<protein>
    <submittedName>
        <fullName evidence="4">FHA domain-containing protein</fullName>
    </submittedName>
</protein>
<dbReference type="RefSeq" id="WP_176212657.1">
    <property type="nucleotide sequence ID" value="NZ_FWXH01000005.1"/>
</dbReference>
<dbReference type="Proteomes" id="UP000192468">
    <property type="component" value="Unassembled WGS sequence"/>
</dbReference>
<dbReference type="PROSITE" id="PS50006">
    <property type="entry name" value="FHA_DOMAIN"/>
    <property type="match status" value="1"/>
</dbReference>
<evidence type="ECO:0000313" key="4">
    <source>
        <dbReference type="EMBL" id="SMC23247.1"/>
    </source>
</evidence>
<accession>A0A1W1XHE3</accession>
<evidence type="ECO:0000259" key="3">
    <source>
        <dbReference type="PROSITE" id="PS50006"/>
    </source>
</evidence>
<reference evidence="4 5" key="1">
    <citation type="submission" date="2017-04" db="EMBL/GenBank/DDBJ databases">
        <authorList>
            <person name="Afonso C.L."/>
            <person name="Miller P.J."/>
            <person name="Scott M.A."/>
            <person name="Spackman E."/>
            <person name="Goraichik I."/>
            <person name="Dimitrov K.M."/>
            <person name="Suarez D.L."/>
            <person name="Swayne D.E."/>
        </authorList>
    </citation>
    <scope>NUCLEOTIDE SEQUENCE [LARGE SCALE GENOMIC DNA]</scope>
    <source>
        <strain evidence="4 5">DSM 12555</strain>
    </source>
</reference>
<dbReference type="InterPro" id="IPR000253">
    <property type="entry name" value="FHA_dom"/>
</dbReference>